<sequence length="249" mass="27106">MSSPECSNAGGEPATKAEAPPSPTPEAKGTFVEPVVQTRLPPVSTLLSTITNNDGNTPQLAHAAFKSPPSFSSLSGLPTIEPARLQSAADELTGRTQRRLDLNERDQDRRRRGIKRAHDDELDHLRDLYHAALNRNAELETTCAKLKSDCQSLANGFSMLGDENNGLHYLVEVYERKICQYVAIANDFANHSVLMQQAIQPASHLQARLRALNAEFDSEAPRTTDLDTASDGPDADDELDDSTSESPQG</sequence>
<feature type="region of interest" description="Disordered" evidence="2">
    <location>
        <begin position="1"/>
        <end position="36"/>
    </location>
</feature>
<feature type="compositionally biased region" description="Acidic residues" evidence="2">
    <location>
        <begin position="233"/>
        <end position="243"/>
    </location>
</feature>
<organism evidence="3 4">
    <name type="scientific">Myriangium duriaei CBS 260.36</name>
    <dbReference type="NCBI Taxonomy" id="1168546"/>
    <lineage>
        <taxon>Eukaryota</taxon>
        <taxon>Fungi</taxon>
        <taxon>Dikarya</taxon>
        <taxon>Ascomycota</taxon>
        <taxon>Pezizomycotina</taxon>
        <taxon>Dothideomycetes</taxon>
        <taxon>Dothideomycetidae</taxon>
        <taxon>Myriangiales</taxon>
        <taxon>Myriangiaceae</taxon>
        <taxon>Myriangium</taxon>
    </lineage>
</organism>
<feature type="compositionally biased region" description="Basic and acidic residues" evidence="2">
    <location>
        <begin position="98"/>
        <end position="109"/>
    </location>
</feature>
<evidence type="ECO:0000313" key="4">
    <source>
        <dbReference type="Proteomes" id="UP000799439"/>
    </source>
</evidence>
<feature type="region of interest" description="Disordered" evidence="2">
    <location>
        <begin position="216"/>
        <end position="249"/>
    </location>
</feature>
<feature type="region of interest" description="Disordered" evidence="2">
    <location>
        <begin position="89"/>
        <end position="113"/>
    </location>
</feature>
<gene>
    <name evidence="3" type="ORF">K461DRAFT_296451</name>
</gene>
<reference evidence="3" key="1">
    <citation type="journal article" date="2020" name="Stud. Mycol.">
        <title>101 Dothideomycetes genomes: a test case for predicting lifestyles and emergence of pathogens.</title>
        <authorList>
            <person name="Haridas S."/>
            <person name="Albert R."/>
            <person name="Binder M."/>
            <person name="Bloem J."/>
            <person name="Labutti K."/>
            <person name="Salamov A."/>
            <person name="Andreopoulos B."/>
            <person name="Baker S."/>
            <person name="Barry K."/>
            <person name="Bills G."/>
            <person name="Bluhm B."/>
            <person name="Cannon C."/>
            <person name="Castanera R."/>
            <person name="Culley D."/>
            <person name="Daum C."/>
            <person name="Ezra D."/>
            <person name="Gonzalez J."/>
            <person name="Henrissat B."/>
            <person name="Kuo A."/>
            <person name="Liang C."/>
            <person name="Lipzen A."/>
            <person name="Lutzoni F."/>
            <person name="Magnuson J."/>
            <person name="Mondo S."/>
            <person name="Nolan M."/>
            <person name="Ohm R."/>
            <person name="Pangilinan J."/>
            <person name="Park H.-J."/>
            <person name="Ramirez L."/>
            <person name="Alfaro M."/>
            <person name="Sun H."/>
            <person name="Tritt A."/>
            <person name="Yoshinaga Y."/>
            <person name="Zwiers L.-H."/>
            <person name="Turgeon B."/>
            <person name="Goodwin S."/>
            <person name="Spatafora J."/>
            <person name="Crous P."/>
            <person name="Grigoriev I."/>
        </authorList>
    </citation>
    <scope>NUCLEOTIDE SEQUENCE</scope>
    <source>
        <strain evidence="3">CBS 260.36</strain>
    </source>
</reference>
<dbReference type="AlphaFoldDB" id="A0A9P4J0B8"/>
<evidence type="ECO:0000256" key="2">
    <source>
        <dbReference type="SAM" id="MobiDB-lite"/>
    </source>
</evidence>
<evidence type="ECO:0000256" key="1">
    <source>
        <dbReference type="SAM" id="Coils"/>
    </source>
</evidence>
<proteinExistence type="predicted"/>
<keyword evidence="4" id="KW-1185">Reference proteome</keyword>
<keyword evidence="1" id="KW-0175">Coiled coil</keyword>
<feature type="coiled-coil region" evidence="1">
    <location>
        <begin position="122"/>
        <end position="149"/>
    </location>
</feature>
<dbReference type="EMBL" id="ML996090">
    <property type="protein sequence ID" value="KAF2150063.1"/>
    <property type="molecule type" value="Genomic_DNA"/>
</dbReference>
<evidence type="ECO:0000313" key="3">
    <source>
        <dbReference type="EMBL" id="KAF2150063.1"/>
    </source>
</evidence>
<dbReference type="Proteomes" id="UP000799439">
    <property type="component" value="Unassembled WGS sequence"/>
</dbReference>
<accession>A0A9P4J0B8</accession>
<comment type="caution">
    <text evidence="3">The sequence shown here is derived from an EMBL/GenBank/DDBJ whole genome shotgun (WGS) entry which is preliminary data.</text>
</comment>
<protein>
    <submittedName>
        <fullName evidence="3">Uncharacterized protein</fullName>
    </submittedName>
</protein>
<name>A0A9P4J0B8_9PEZI</name>